<dbReference type="Pfam" id="PF09986">
    <property type="entry name" value="DUF2225"/>
    <property type="match status" value="1"/>
</dbReference>
<feature type="compositionally biased region" description="Basic and acidic residues" evidence="1">
    <location>
        <begin position="235"/>
        <end position="244"/>
    </location>
</feature>
<protein>
    <submittedName>
        <fullName evidence="2">DUF2225 domain-containing protein</fullName>
    </submittedName>
</protein>
<comment type="caution">
    <text evidence="2">The sequence shown here is derived from an EMBL/GenBank/DDBJ whole genome shotgun (WGS) entry which is preliminary data.</text>
</comment>
<dbReference type="InterPro" id="IPR018708">
    <property type="entry name" value="DUF2225"/>
</dbReference>
<evidence type="ECO:0000313" key="2">
    <source>
        <dbReference type="EMBL" id="KAB2954318.1"/>
    </source>
</evidence>
<evidence type="ECO:0000313" key="3">
    <source>
        <dbReference type="Proteomes" id="UP000468766"/>
    </source>
</evidence>
<dbReference type="Gene3D" id="1.25.40.10">
    <property type="entry name" value="Tetratricopeptide repeat domain"/>
    <property type="match status" value="1"/>
</dbReference>
<sequence>MTVEGAFFTQEKTCPICRQIFQATRVRSSFIRIRERKADFMIIYDGVNPIHYQIFVCPSCYYASQENNFDSPYGDTSKVARELFLLRQQEPNFLGVRSLPVVLRAFELAIRTAQISQAPASVSASLYLKCAWLAREMQDETRSLVFIKESLKLYEKAYASERSVGKMSSSTLSYLIGELYRQIGTYDEAIRWFSRTVMQSSAIKSEPEIERLARDQWALAREQSKALGNDSIPNEQKDSTEKVESSSSSTVEPPIKESPVRKARGPKVRLTATLHEEQVTWLKEISATPYRESKTFMEREAVLRALIDAAMEVYPSLQGFSNEDELRDQLIDKMKKGNDKKEAGA</sequence>
<organism evidence="2 3">
    <name type="scientific">Heliorestis acidaminivorans</name>
    <dbReference type="NCBI Taxonomy" id="553427"/>
    <lineage>
        <taxon>Bacteria</taxon>
        <taxon>Bacillati</taxon>
        <taxon>Bacillota</taxon>
        <taxon>Clostridia</taxon>
        <taxon>Eubacteriales</taxon>
        <taxon>Heliobacteriaceae</taxon>
        <taxon>Heliorestis</taxon>
    </lineage>
</organism>
<evidence type="ECO:0000256" key="1">
    <source>
        <dbReference type="SAM" id="MobiDB-lite"/>
    </source>
</evidence>
<dbReference type="InterPro" id="IPR011990">
    <property type="entry name" value="TPR-like_helical_dom_sf"/>
</dbReference>
<gene>
    <name evidence="2" type="ORF">F9B85_01085</name>
</gene>
<reference evidence="2 3" key="1">
    <citation type="submission" date="2019-10" db="EMBL/GenBank/DDBJ databases">
        <title>Whole-genome sequence of the extremophile Heliorestis acidaminivorans DSM 24790.</title>
        <authorList>
            <person name="Kyndt J.A."/>
            <person name="Meyer T.E."/>
        </authorList>
    </citation>
    <scope>NUCLEOTIDE SEQUENCE [LARGE SCALE GENOMIC DNA]</scope>
    <source>
        <strain evidence="2 3">DSM 24790</strain>
    </source>
</reference>
<dbReference type="OrthoDB" id="9780343at2"/>
<dbReference type="EMBL" id="WBXO01000001">
    <property type="protein sequence ID" value="KAB2954318.1"/>
    <property type="molecule type" value="Genomic_DNA"/>
</dbReference>
<dbReference type="RefSeq" id="WP_151617764.1">
    <property type="nucleotide sequence ID" value="NZ_WBXO01000001.1"/>
</dbReference>
<accession>A0A6I0F9V5</accession>
<keyword evidence="3" id="KW-1185">Reference proteome</keyword>
<dbReference type="AlphaFoldDB" id="A0A6I0F9V5"/>
<name>A0A6I0F9V5_9FIRM</name>
<proteinExistence type="predicted"/>
<feature type="region of interest" description="Disordered" evidence="1">
    <location>
        <begin position="228"/>
        <end position="264"/>
    </location>
</feature>
<dbReference type="Proteomes" id="UP000468766">
    <property type="component" value="Unassembled WGS sequence"/>
</dbReference>